<reference evidence="1" key="1">
    <citation type="submission" date="2023-01" db="EMBL/GenBank/DDBJ databases">
        <authorList>
            <person name="Piombo E."/>
        </authorList>
    </citation>
    <scope>NUCLEOTIDE SEQUENCE</scope>
</reference>
<keyword evidence="2" id="KW-1185">Reference proteome</keyword>
<evidence type="ECO:0000313" key="2">
    <source>
        <dbReference type="Proteomes" id="UP001160390"/>
    </source>
</evidence>
<evidence type="ECO:0000313" key="1">
    <source>
        <dbReference type="EMBL" id="CAI6076829.1"/>
    </source>
</evidence>
<proteinExistence type="predicted"/>
<accession>A0AA35PUW9</accession>
<organism evidence="1 2">
    <name type="scientific">Clonostachys chloroleuca</name>
    <dbReference type="NCBI Taxonomy" id="1926264"/>
    <lineage>
        <taxon>Eukaryota</taxon>
        <taxon>Fungi</taxon>
        <taxon>Dikarya</taxon>
        <taxon>Ascomycota</taxon>
        <taxon>Pezizomycotina</taxon>
        <taxon>Sordariomycetes</taxon>
        <taxon>Hypocreomycetidae</taxon>
        <taxon>Hypocreales</taxon>
        <taxon>Bionectriaceae</taxon>
        <taxon>Clonostachys</taxon>
    </lineage>
</organism>
<gene>
    <name evidence="1" type="ORF">CCHLO57077_00017716</name>
</gene>
<dbReference type="EMBL" id="CABFNP030000663">
    <property type="protein sequence ID" value="CAI6076829.1"/>
    <property type="molecule type" value="Genomic_DNA"/>
</dbReference>
<protein>
    <submittedName>
        <fullName evidence="1">Uncharacterized protein</fullName>
    </submittedName>
</protein>
<comment type="caution">
    <text evidence="1">The sequence shown here is derived from an EMBL/GenBank/DDBJ whole genome shotgun (WGS) entry which is preliminary data.</text>
</comment>
<dbReference type="AlphaFoldDB" id="A0AA35PUW9"/>
<name>A0AA35PUW9_9HYPO</name>
<sequence>MVGQAQGGGVTLEKAPAEYNERIPEHFTDENVNEVVPGDSVAVWEGRLPLGKAVDDFEELPVFQYQLVDDGPDCFGKGPGLLIWIHDVFVAHADVAEAGHLMGHVHPFGSPHPSVDRLFTFFACSSGAELDLFEALGVVSGFCMCFLPSFLVAIVGRVAKLVVQLAFISEKLNQRVWGRLGSGPVLQAPPLDVVIDHGQHDFQKLRNVAVNLLLGVKRIILQRLKCDPHRLSKPVLVHGSPNIVHVIR</sequence>
<dbReference type="Proteomes" id="UP001160390">
    <property type="component" value="Unassembled WGS sequence"/>
</dbReference>